<dbReference type="InterPro" id="IPR050113">
    <property type="entry name" value="Ub_conjugating_enzyme"/>
</dbReference>
<dbReference type="InterPro" id="IPR016135">
    <property type="entry name" value="UBQ-conjugating_enzyme/RWD"/>
</dbReference>
<gene>
    <name evidence="6" type="ORF">DUNSADRAFT_4721</name>
</gene>
<protein>
    <submittedName>
        <fullName evidence="6">Ubiquitin carrier protein</fullName>
    </submittedName>
</protein>
<evidence type="ECO:0000256" key="4">
    <source>
        <dbReference type="RuleBase" id="RU362109"/>
    </source>
</evidence>
<comment type="caution">
    <text evidence="6">The sequence shown here is derived from an EMBL/GenBank/DDBJ whole genome shotgun (WGS) entry which is preliminary data.</text>
</comment>
<name>A0ABQ7H7K1_DUNSA</name>
<dbReference type="Proteomes" id="UP000815325">
    <property type="component" value="Unassembled WGS sequence"/>
</dbReference>
<organism evidence="6 7">
    <name type="scientific">Dunaliella salina</name>
    <name type="common">Green alga</name>
    <name type="synonym">Protococcus salinus</name>
    <dbReference type="NCBI Taxonomy" id="3046"/>
    <lineage>
        <taxon>Eukaryota</taxon>
        <taxon>Viridiplantae</taxon>
        <taxon>Chlorophyta</taxon>
        <taxon>core chlorophytes</taxon>
        <taxon>Chlorophyceae</taxon>
        <taxon>CS clade</taxon>
        <taxon>Chlamydomonadales</taxon>
        <taxon>Dunaliellaceae</taxon>
        <taxon>Dunaliella</taxon>
    </lineage>
</organism>
<keyword evidence="4" id="KW-0547">Nucleotide-binding</keyword>
<dbReference type="Pfam" id="PF00179">
    <property type="entry name" value="UQ_con"/>
    <property type="match status" value="1"/>
</dbReference>
<feature type="domain" description="UBC core" evidence="5">
    <location>
        <begin position="5"/>
        <end position="155"/>
    </location>
</feature>
<comment type="similarity">
    <text evidence="4">Belongs to the ubiquitin-conjugating enzyme family.</text>
</comment>
<dbReference type="CDD" id="cd23804">
    <property type="entry name" value="UBCc_UBE2S"/>
    <property type="match status" value="1"/>
</dbReference>
<accession>A0ABQ7H7K1</accession>
<dbReference type="SUPFAM" id="SSF54495">
    <property type="entry name" value="UBC-like"/>
    <property type="match status" value="1"/>
</dbReference>
<keyword evidence="7" id="KW-1185">Reference proteome</keyword>
<evidence type="ECO:0000256" key="2">
    <source>
        <dbReference type="ARBA" id="ARBA00022786"/>
    </source>
</evidence>
<dbReference type="InterPro" id="IPR023313">
    <property type="entry name" value="UBQ-conjugating_AS"/>
</dbReference>
<evidence type="ECO:0000256" key="1">
    <source>
        <dbReference type="ARBA" id="ARBA00022679"/>
    </source>
</evidence>
<dbReference type="EMBL" id="MU069454">
    <property type="protein sequence ID" value="KAF5842837.1"/>
    <property type="molecule type" value="Genomic_DNA"/>
</dbReference>
<keyword evidence="4" id="KW-0067">ATP-binding</keyword>
<sequence length="214" mass="23800">MLSANTQKTLMRELKALQDQPPEGIRVVFNEQNLADVQAELDGPAGTPYEGGLFRIRLSVGADYPTSPPKGFFATKIFHPNVSPSGEICVNVLKKDWTPETGLKHVLVVVRCLLIEPNPDSALNEEAGRQLQVRMLVVWQEWSTEGPVKVELPINPVCIVFSGASMSWFRRFSLSGGFNVWKGSFLRKHHAGTESAFKTSWVSVWVLFENFNGG</sequence>
<dbReference type="PROSITE" id="PS50127">
    <property type="entry name" value="UBC_2"/>
    <property type="match status" value="1"/>
</dbReference>
<dbReference type="SMART" id="SM00212">
    <property type="entry name" value="UBCc"/>
    <property type="match status" value="1"/>
</dbReference>
<evidence type="ECO:0000313" key="6">
    <source>
        <dbReference type="EMBL" id="KAF5842837.1"/>
    </source>
</evidence>
<reference evidence="6" key="1">
    <citation type="submission" date="2017-08" db="EMBL/GenBank/DDBJ databases">
        <authorList>
            <person name="Polle J.E."/>
            <person name="Barry K."/>
            <person name="Cushman J."/>
            <person name="Schmutz J."/>
            <person name="Tran D."/>
            <person name="Hathwaick L.T."/>
            <person name="Yim W.C."/>
            <person name="Jenkins J."/>
            <person name="Mckie-Krisberg Z.M."/>
            <person name="Prochnik S."/>
            <person name="Lindquist E."/>
            <person name="Dockter R.B."/>
            <person name="Adam C."/>
            <person name="Molina H."/>
            <person name="Bunkerborg J."/>
            <person name="Jin E."/>
            <person name="Buchheim M."/>
            <person name="Magnuson J."/>
        </authorList>
    </citation>
    <scope>NUCLEOTIDE SEQUENCE</scope>
    <source>
        <strain evidence="6">CCAP 19/18</strain>
    </source>
</reference>
<evidence type="ECO:0000259" key="5">
    <source>
        <dbReference type="PROSITE" id="PS50127"/>
    </source>
</evidence>
<proteinExistence type="inferred from homology"/>
<dbReference type="PROSITE" id="PS00183">
    <property type="entry name" value="UBC_1"/>
    <property type="match status" value="1"/>
</dbReference>
<evidence type="ECO:0000256" key="3">
    <source>
        <dbReference type="PROSITE-ProRule" id="PRU10133"/>
    </source>
</evidence>
<feature type="active site" description="Glycyl thioester intermediate" evidence="3">
    <location>
        <position position="89"/>
    </location>
</feature>
<dbReference type="Gene3D" id="3.10.110.10">
    <property type="entry name" value="Ubiquitin Conjugating Enzyme"/>
    <property type="match status" value="1"/>
</dbReference>
<evidence type="ECO:0000313" key="7">
    <source>
        <dbReference type="Proteomes" id="UP000815325"/>
    </source>
</evidence>
<dbReference type="PANTHER" id="PTHR24067">
    <property type="entry name" value="UBIQUITIN-CONJUGATING ENZYME E2"/>
    <property type="match status" value="1"/>
</dbReference>
<dbReference type="InterPro" id="IPR000608">
    <property type="entry name" value="UBC"/>
</dbReference>
<keyword evidence="1" id="KW-0808">Transferase</keyword>
<keyword evidence="2 4" id="KW-0833">Ubl conjugation pathway</keyword>